<feature type="transmembrane region" description="Helical" evidence="1">
    <location>
        <begin position="95"/>
        <end position="119"/>
    </location>
</feature>
<evidence type="ECO:0000313" key="3">
    <source>
        <dbReference type="EMBL" id="KOF14325.1"/>
    </source>
</evidence>
<feature type="transmembrane region" description="Helical" evidence="1">
    <location>
        <begin position="225"/>
        <end position="244"/>
    </location>
</feature>
<dbReference type="EMBL" id="LGAP01000027">
    <property type="protein sequence ID" value="KOF14325.1"/>
    <property type="molecule type" value="Genomic_DNA"/>
</dbReference>
<dbReference type="InterPro" id="IPR011642">
    <property type="entry name" value="Gate_dom"/>
</dbReference>
<evidence type="ECO:0000259" key="2">
    <source>
        <dbReference type="Pfam" id="PF07670"/>
    </source>
</evidence>
<keyword evidence="1" id="KW-1133">Transmembrane helix</keyword>
<sequence>MQDLIELVLRAGRVAVDVSLYTLLPIMVVMMVLMRFLETYGVIDRLIALLAPILKPFGLTGLSAVALIQTSLVSFIAPLPTLARMERQGTPERQVAATLAAVLVVTPANAIFPMAAYGVNTGGNLLISIAGGLVAASCCYYGFGRRLAASGSDAAAAEGKATQVASFLKTIEASGVEAISIVIRVIPMLLISLVFVYGMQDMGMFAMLAGWLRPILSSAGLSPEIVTPAITNYLAGSTALLGFYHQVAQEKPMPGVLLDNATIGFLVHSLNLVTIAILLSTGPKIARSTPPAIAGAMVGIAVRIGLGTVI</sequence>
<reference evidence="4" key="1">
    <citation type="submission" date="2015-07" db="EMBL/GenBank/DDBJ databases">
        <title>Whole genome sequence of an Ensifer adhaerens strain isolated from a cave pool in the Wind Cave National Park.</title>
        <authorList>
            <person name="Eng W.W.H."/>
            <person name="Gan H.M."/>
            <person name="Barton H.A."/>
            <person name="Savka M.A."/>
        </authorList>
    </citation>
    <scope>NUCLEOTIDE SEQUENCE [LARGE SCALE GENOMIC DNA]</scope>
    <source>
        <strain evidence="4">SD006</strain>
    </source>
</reference>
<gene>
    <name evidence="3" type="ORF">AC244_27145</name>
</gene>
<dbReference type="PATRIC" id="fig|106592.7.peg.4219"/>
<dbReference type="AlphaFoldDB" id="A0A0L8BIE0"/>
<feature type="transmembrane region" description="Helical" evidence="1">
    <location>
        <begin position="189"/>
        <end position="213"/>
    </location>
</feature>
<dbReference type="Pfam" id="PF07670">
    <property type="entry name" value="Gate"/>
    <property type="match status" value="1"/>
</dbReference>
<name>A0A0L8BIE0_ENSAD</name>
<feature type="transmembrane region" description="Helical" evidence="1">
    <location>
        <begin position="20"/>
        <end position="37"/>
    </location>
</feature>
<proteinExistence type="predicted"/>
<feature type="transmembrane region" description="Helical" evidence="1">
    <location>
        <begin position="256"/>
        <end position="279"/>
    </location>
</feature>
<feature type="transmembrane region" description="Helical" evidence="1">
    <location>
        <begin position="57"/>
        <end position="83"/>
    </location>
</feature>
<feature type="transmembrane region" description="Helical" evidence="1">
    <location>
        <begin position="125"/>
        <end position="143"/>
    </location>
</feature>
<feature type="transmembrane region" description="Helical" evidence="1">
    <location>
        <begin position="291"/>
        <end position="309"/>
    </location>
</feature>
<keyword evidence="1" id="KW-0472">Membrane</keyword>
<protein>
    <recommendedName>
        <fullName evidence="2">Nucleoside transporter/FeoB GTPase Gate domain-containing protein</fullName>
    </recommendedName>
</protein>
<dbReference type="Proteomes" id="UP000037425">
    <property type="component" value="Unassembled WGS sequence"/>
</dbReference>
<dbReference type="OrthoDB" id="1949361at2"/>
<comment type="caution">
    <text evidence="3">The sequence shown here is derived from an EMBL/GenBank/DDBJ whole genome shotgun (WGS) entry which is preliminary data.</text>
</comment>
<evidence type="ECO:0000313" key="4">
    <source>
        <dbReference type="Proteomes" id="UP000037425"/>
    </source>
</evidence>
<organism evidence="3 4">
    <name type="scientific">Ensifer adhaerens</name>
    <name type="common">Sinorhizobium morelense</name>
    <dbReference type="NCBI Taxonomy" id="106592"/>
    <lineage>
        <taxon>Bacteria</taxon>
        <taxon>Pseudomonadati</taxon>
        <taxon>Pseudomonadota</taxon>
        <taxon>Alphaproteobacteria</taxon>
        <taxon>Hyphomicrobiales</taxon>
        <taxon>Rhizobiaceae</taxon>
        <taxon>Sinorhizobium/Ensifer group</taxon>
        <taxon>Ensifer</taxon>
    </lineage>
</organism>
<feature type="domain" description="Nucleoside transporter/FeoB GTPase Gate" evidence="2">
    <location>
        <begin position="21"/>
        <end position="114"/>
    </location>
</feature>
<evidence type="ECO:0000256" key="1">
    <source>
        <dbReference type="SAM" id="Phobius"/>
    </source>
</evidence>
<accession>A0A0L8BIE0</accession>
<dbReference type="RefSeq" id="WP_053251921.1">
    <property type="nucleotide sequence ID" value="NZ_LGAP01000027.1"/>
</dbReference>
<keyword evidence="1" id="KW-0812">Transmembrane</keyword>